<evidence type="ECO:0000313" key="2">
    <source>
        <dbReference type="EMBL" id="EDK42862.1"/>
    </source>
</evidence>
<dbReference type="InParanoid" id="A5DUK4"/>
<organism evidence="2 3">
    <name type="scientific">Lodderomyces elongisporus (strain ATCC 11503 / CBS 2605 / JCM 1781 / NBRC 1676 / NRRL YB-4239)</name>
    <name type="common">Yeast</name>
    <name type="synonym">Saccharomyces elongisporus</name>
    <dbReference type="NCBI Taxonomy" id="379508"/>
    <lineage>
        <taxon>Eukaryota</taxon>
        <taxon>Fungi</taxon>
        <taxon>Dikarya</taxon>
        <taxon>Ascomycota</taxon>
        <taxon>Saccharomycotina</taxon>
        <taxon>Pichiomycetes</taxon>
        <taxon>Debaryomycetaceae</taxon>
        <taxon>Candida/Lodderomyces clade</taxon>
        <taxon>Lodderomyces</taxon>
    </lineage>
</organism>
<keyword evidence="3" id="KW-1185">Reference proteome</keyword>
<gene>
    <name evidence="2" type="ORF">LELG_01040</name>
</gene>
<accession>A5DUK4</accession>
<dbReference type="AlphaFoldDB" id="A5DUK4"/>
<dbReference type="KEGG" id="lel:PVL30_001006"/>
<dbReference type="EMBL" id="CH981524">
    <property type="protein sequence ID" value="EDK42862.1"/>
    <property type="molecule type" value="Genomic_DNA"/>
</dbReference>
<dbReference type="HOGENOM" id="CLU_033248_0_0_1"/>
<protein>
    <submittedName>
        <fullName evidence="2">Uncharacterized protein</fullName>
    </submittedName>
</protein>
<dbReference type="STRING" id="379508.A5DUK4"/>
<sequence length="637" mass="73540">MYSVEYLWTEDELQPFEIENLFPEGTLTFVIISTNIDQTLSNYTRYMDPWIKQYPWNYKQPDCQARVTHTIEYIYGEFQYHEHTLDMELFLALLLNFTKYDHNCYIHVFDSVEIEPVLVLCHDCIPSHLEDVTSGRNKVWLHQDSVIVLNDHIGEKSGENLTKEPKAQGEYLPLQRAVRQAFNGDWLRNDEMTNTVKQHCSIEIGLSNVHDICLTLPEPVAKVILRDPMMVANSLVALEGVDDMLPIIYDHGVDVTIPVNGINLGVLLRLASEFEDETGINNRLEHNAVVGGLILAGLQEYYKNKREPKVPETLVQGLRSILQNELLNRGIINAPVETDEELVNLISGKDAILPGTQDDEEEYARKLQDLFEQGYENFEDILEEDEQDDELQDEIFGDDDEGVELSEELKEFRWKYYDLTSNWLAAEEVRPIFEKVKNSMMEANSNFHQDFKGTEFEDFPEFMELDVILEMAQPSAGSNSKANGYNDDSDYQSDNGDTYQGDMAYDDYIRLRKKLQTEKHTIHNKNPLRDDSSDDDWEDVDDDDDDNDDENEISNSDSDEYEDEELGDVYDETPKIELLGEEGADGDKNDNENEIIDIGLDTKLTKKDIERLTKNMKEMKTSEATSLENAFRKVRER</sequence>
<dbReference type="OMA" id="YGELNYH"/>
<evidence type="ECO:0000313" key="3">
    <source>
        <dbReference type="Proteomes" id="UP000001996"/>
    </source>
</evidence>
<dbReference type="eggNOG" id="KOG2406">
    <property type="taxonomic scope" value="Eukaryota"/>
</dbReference>
<dbReference type="VEuPathDB" id="FungiDB:LELG_01040"/>
<evidence type="ECO:0000256" key="1">
    <source>
        <dbReference type="SAM" id="MobiDB-lite"/>
    </source>
</evidence>
<dbReference type="Proteomes" id="UP000001996">
    <property type="component" value="Unassembled WGS sequence"/>
</dbReference>
<feature type="compositionally biased region" description="Acidic residues" evidence="1">
    <location>
        <begin position="532"/>
        <end position="571"/>
    </location>
</feature>
<reference evidence="2 3" key="1">
    <citation type="journal article" date="2009" name="Nature">
        <title>Evolution of pathogenicity and sexual reproduction in eight Candida genomes.</title>
        <authorList>
            <person name="Butler G."/>
            <person name="Rasmussen M.D."/>
            <person name="Lin M.F."/>
            <person name="Santos M.A."/>
            <person name="Sakthikumar S."/>
            <person name="Munro C.A."/>
            <person name="Rheinbay E."/>
            <person name="Grabherr M."/>
            <person name="Forche A."/>
            <person name="Reedy J.L."/>
            <person name="Agrafioti I."/>
            <person name="Arnaud M.B."/>
            <person name="Bates S."/>
            <person name="Brown A.J."/>
            <person name="Brunke S."/>
            <person name="Costanzo M.C."/>
            <person name="Fitzpatrick D.A."/>
            <person name="de Groot P.W."/>
            <person name="Harris D."/>
            <person name="Hoyer L.L."/>
            <person name="Hube B."/>
            <person name="Klis F.M."/>
            <person name="Kodira C."/>
            <person name="Lennard N."/>
            <person name="Logue M.E."/>
            <person name="Martin R."/>
            <person name="Neiman A.M."/>
            <person name="Nikolaou E."/>
            <person name="Quail M.A."/>
            <person name="Quinn J."/>
            <person name="Santos M.C."/>
            <person name="Schmitzberger F.F."/>
            <person name="Sherlock G."/>
            <person name="Shah P."/>
            <person name="Silverstein K.A."/>
            <person name="Skrzypek M.S."/>
            <person name="Soll D."/>
            <person name="Staggs R."/>
            <person name="Stansfield I."/>
            <person name="Stumpf M.P."/>
            <person name="Sudbery P.E."/>
            <person name="Srikantha T."/>
            <person name="Zeng Q."/>
            <person name="Berman J."/>
            <person name="Berriman M."/>
            <person name="Heitman J."/>
            <person name="Gow N.A."/>
            <person name="Lorenz M.C."/>
            <person name="Birren B.W."/>
            <person name="Kellis M."/>
            <person name="Cuomo C.A."/>
        </authorList>
    </citation>
    <scope>NUCLEOTIDE SEQUENCE [LARGE SCALE GENOMIC DNA]</scope>
    <source>
        <strain evidence="3">ATCC 11503 / BCRC 21390 / CBS 2605 / JCM 1781 / NBRC 1676 / NRRL YB-4239</strain>
    </source>
</reference>
<dbReference type="OrthoDB" id="27237at2759"/>
<proteinExistence type="predicted"/>
<feature type="compositionally biased region" description="Basic and acidic residues" evidence="1">
    <location>
        <begin position="522"/>
        <end position="531"/>
    </location>
</feature>
<dbReference type="GeneID" id="5235939"/>
<name>A5DUK4_LODEL</name>
<feature type="region of interest" description="Disordered" evidence="1">
    <location>
        <begin position="522"/>
        <end position="593"/>
    </location>
</feature>
<feature type="region of interest" description="Disordered" evidence="1">
    <location>
        <begin position="474"/>
        <end position="500"/>
    </location>
</feature>